<evidence type="ECO:0000256" key="5">
    <source>
        <dbReference type="ARBA" id="ARBA00023136"/>
    </source>
</evidence>
<dbReference type="PROSITE" id="PS50850">
    <property type="entry name" value="MFS"/>
    <property type="match status" value="1"/>
</dbReference>
<dbReference type="InterPro" id="IPR036259">
    <property type="entry name" value="MFS_trans_sf"/>
</dbReference>
<dbReference type="RefSeq" id="WP_230740872.1">
    <property type="nucleotide sequence ID" value="NZ_JAJNDB010000011.1"/>
</dbReference>
<proteinExistence type="predicted"/>
<keyword evidence="5 6" id="KW-0472">Membrane</keyword>
<dbReference type="InterPro" id="IPR020846">
    <property type="entry name" value="MFS_dom"/>
</dbReference>
<comment type="subcellular location">
    <subcellularLocation>
        <location evidence="1">Cell membrane</location>
        <topology evidence="1">Multi-pass membrane protein</topology>
    </subcellularLocation>
</comment>
<evidence type="ECO:0000313" key="8">
    <source>
        <dbReference type="EMBL" id="MCD2198175.1"/>
    </source>
</evidence>
<keyword evidence="3 6" id="KW-0812">Transmembrane</keyword>
<dbReference type="Pfam" id="PF07690">
    <property type="entry name" value="MFS_1"/>
    <property type="match status" value="1"/>
</dbReference>
<keyword evidence="9" id="KW-1185">Reference proteome</keyword>
<evidence type="ECO:0000256" key="4">
    <source>
        <dbReference type="ARBA" id="ARBA00022989"/>
    </source>
</evidence>
<accession>A0ABS8PIT8</accession>
<evidence type="ECO:0000256" key="1">
    <source>
        <dbReference type="ARBA" id="ARBA00004651"/>
    </source>
</evidence>
<dbReference type="InterPro" id="IPR050189">
    <property type="entry name" value="MFS_Efflux_Transporters"/>
</dbReference>
<feature type="transmembrane region" description="Helical" evidence="6">
    <location>
        <begin position="132"/>
        <end position="153"/>
    </location>
</feature>
<organism evidence="8 9">
    <name type="scientific">Actinomycetospora endophytica</name>
    <dbReference type="NCBI Taxonomy" id="2291215"/>
    <lineage>
        <taxon>Bacteria</taxon>
        <taxon>Bacillati</taxon>
        <taxon>Actinomycetota</taxon>
        <taxon>Actinomycetes</taxon>
        <taxon>Pseudonocardiales</taxon>
        <taxon>Pseudonocardiaceae</taxon>
        <taxon>Actinomycetospora</taxon>
    </lineage>
</organism>
<reference evidence="8 9" key="1">
    <citation type="submission" date="2021-11" db="EMBL/GenBank/DDBJ databases">
        <title>Draft genome sequence of Actinomycetospora sp. SF1 isolated from the rhizosphere soil.</title>
        <authorList>
            <person name="Duangmal K."/>
            <person name="Chantavorakit T."/>
        </authorList>
    </citation>
    <scope>NUCLEOTIDE SEQUENCE [LARGE SCALE GENOMIC DNA]</scope>
    <source>
        <strain evidence="8 9">TBRC 5722</strain>
    </source>
</reference>
<evidence type="ECO:0000259" key="7">
    <source>
        <dbReference type="PROSITE" id="PS50850"/>
    </source>
</evidence>
<gene>
    <name evidence="8" type="ORF">LQ327_32875</name>
</gene>
<feature type="domain" description="Major facilitator superfamily (MFS) profile" evidence="7">
    <location>
        <begin position="8"/>
        <end position="372"/>
    </location>
</feature>
<feature type="transmembrane region" description="Helical" evidence="6">
    <location>
        <begin position="159"/>
        <end position="177"/>
    </location>
</feature>
<feature type="transmembrane region" description="Helical" evidence="6">
    <location>
        <begin position="74"/>
        <end position="92"/>
    </location>
</feature>
<feature type="transmembrane region" description="Helical" evidence="6">
    <location>
        <begin position="229"/>
        <end position="253"/>
    </location>
</feature>
<dbReference type="Gene3D" id="1.20.1250.20">
    <property type="entry name" value="MFS general substrate transporter like domains"/>
    <property type="match status" value="2"/>
</dbReference>
<name>A0ABS8PIT8_9PSEU</name>
<evidence type="ECO:0000256" key="3">
    <source>
        <dbReference type="ARBA" id="ARBA00022692"/>
    </source>
</evidence>
<dbReference type="SUPFAM" id="SSF103473">
    <property type="entry name" value="MFS general substrate transporter"/>
    <property type="match status" value="1"/>
</dbReference>
<dbReference type="Proteomes" id="UP001199469">
    <property type="component" value="Unassembled WGS sequence"/>
</dbReference>
<dbReference type="PANTHER" id="PTHR43124:SF3">
    <property type="entry name" value="CHLORAMPHENICOL EFFLUX PUMP RV0191"/>
    <property type="match status" value="1"/>
</dbReference>
<feature type="transmembrane region" description="Helical" evidence="6">
    <location>
        <begin position="319"/>
        <end position="341"/>
    </location>
</feature>
<dbReference type="EMBL" id="JAJNDB010000011">
    <property type="protein sequence ID" value="MCD2198175.1"/>
    <property type="molecule type" value="Genomic_DNA"/>
</dbReference>
<protein>
    <submittedName>
        <fullName evidence="8">MFS transporter</fullName>
    </submittedName>
</protein>
<dbReference type="InterPro" id="IPR011701">
    <property type="entry name" value="MFS"/>
</dbReference>
<feature type="transmembrane region" description="Helical" evidence="6">
    <location>
        <begin position="260"/>
        <end position="278"/>
    </location>
</feature>
<feature type="transmembrane region" description="Helical" evidence="6">
    <location>
        <begin position="43"/>
        <end position="62"/>
    </location>
</feature>
<comment type="caution">
    <text evidence="8">The sequence shown here is derived from an EMBL/GenBank/DDBJ whole genome shotgun (WGS) entry which is preliminary data.</text>
</comment>
<keyword evidence="2" id="KW-1003">Cell membrane</keyword>
<evidence type="ECO:0000313" key="9">
    <source>
        <dbReference type="Proteomes" id="UP001199469"/>
    </source>
</evidence>
<feature type="transmembrane region" description="Helical" evidence="6">
    <location>
        <begin position="98"/>
        <end position="125"/>
    </location>
</feature>
<feature type="transmembrane region" description="Helical" evidence="6">
    <location>
        <begin position="347"/>
        <end position="369"/>
    </location>
</feature>
<keyword evidence="4 6" id="KW-1133">Transmembrane helix</keyword>
<feature type="transmembrane region" description="Helical" evidence="6">
    <location>
        <begin position="284"/>
        <end position="307"/>
    </location>
</feature>
<dbReference type="PANTHER" id="PTHR43124">
    <property type="entry name" value="PURINE EFFLUX PUMP PBUE"/>
    <property type="match status" value="1"/>
</dbReference>
<feature type="transmembrane region" description="Helical" evidence="6">
    <location>
        <begin position="197"/>
        <end position="217"/>
    </location>
</feature>
<evidence type="ECO:0000256" key="6">
    <source>
        <dbReference type="SAM" id="Phobius"/>
    </source>
</evidence>
<evidence type="ECO:0000256" key="2">
    <source>
        <dbReference type="ARBA" id="ARBA00022475"/>
    </source>
</evidence>
<sequence length="381" mass="37530">MTTGWRLGLAGGAVMGVTFGMARYVYGLTLPAIRSALDVSEPVLGLIGSGTFAGFLLSLLTAPSLARRKGPRASTTLGGVSAAVGCALVAVAPSPGVLALGALVAGSAAGWVWASYSTIVAAVAAPRQRPRLLAGITTGAAAGLVVVGVIALVVDSWRWTWAVIAVASLVATVLNRCVVPRLPPAHARRRMRLGRGIAWPTGFGVVLFLGATAYFTYATDAAERAGLGAAAGPTIFVVVGAAGFTGLAAGALAQRAGATAVAVTALLLLGVALALLGLDAGSLPAVIVSAAVFGAANTVGSAALPIWTAALIPDDPAASFTATLLAGSVSAALTPAVIGALTPTTGLRVVLLGAAGLTAATAVVLRLSVRAPPGRRARGRT</sequence>